<evidence type="ECO:0000313" key="3">
    <source>
        <dbReference type="EMBL" id="SLN63996.1"/>
    </source>
</evidence>
<gene>
    <name evidence="3" type="primary">exoI_1</name>
    <name evidence="3" type="ORF">ROA7450_03368</name>
</gene>
<dbReference type="SMART" id="SM00318">
    <property type="entry name" value="SNc"/>
    <property type="match status" value="1"/>
</dbReference>
<name>A0A1X6ZWY2_9RHOB</name>
<accession>A0A1X6ZWY2</accession>
<feature type="signal peptide" evidence="1">
    <location>
        <begin position="1"/>
        <end position="23"/>
    </location>
</feature>
<proteinExistence type="predicted"/>
<protein>
    <submittedName>
        <fullName evidence="3">Succinoglycan biosynthesis protein ExoI</fullName>
    </submittedName>
</protein>
<reference evidence="3 4" key="1">
    <citation type="submission" date="2017-03" db="EMBL/GenBank/DDBJ databases">
        <authorList>
            <person name="Afonso C.L."/>
            <person name="Miller P.J."/>
            <person name="Scott M.A."/>
            <person name="Spackman E."/>
            <person name="Goraichik I."/>
            <person name="Dimitrov K.M."/>
            <person name="Suarez D.L."/>
            <person name="Swayne D.E."/>
        </authorList>
    </citation>
    <scope>NUCLEOTIDE SEQUENCE [LARGE SCALE GENOMIC DNA]</scope>
    <source>
        <strain evidence="3 4">CECT 7450</strain>
    </source>
</reference>
<dbReference type="PROSITE" id="PS50830">
    <property type="entry name" value="TNASE_3"/>
    <property type="match status" value="1"/>
</dbReference>
<dbReference type="EMBL" id="FWFX01000012">
    <property type="protein sequence ID" value="SLN63996.1"/>
    <property type="molecule type" value="Genomic_DNA"/>
</dbReference>
<evidence type="ECO:0000313" key="4">
    <source>
        <dbReference type="Proteomes" id="UP000193061"/>
    </source>
</evidence>
<dbReference type="SUPFAM" id="SSF50199">
    <property type="entry name" value="Staphylococcal nuclease"/>
    <property type="match status" value="1"/>
</dbReference>
<dbReference type="Proteomes" id="UP000193061">
    <property type="component" value="Unassembled WGS sequence"/>
</dbReference>
<feature type="chain" id="PRO_5011987526" evidence="1">
    <location>
        <begin position="24"/>
        <end position="141"/>
    </location>
</feature>
<evidence type="ECO:0000259" key="2">
    <source>
        <dbReference type="PROSITE" id="PS50830"/>
    </source>
</evidence>
<dbReference type="InterPro" id="IPR035437">
    <property type="entry name" value="SNase_OB-fold_sf"/>
</dbReference>
<keyword evidence="1" id="KW-0732">Signal</keyword>
<dbReference type="AlphaFoldDB" id="A0A1X6ZWY2"/>
<organism evidence="3 4">
    <name type="scientific">Roseovarius albus</name>
    <dbReference type="NCBI Taxonomy" id="1247867"/>
    <lineage>
        <taxon>Bacteria</taxon>
        <taxon>Pseudomonadati</taxon>
        <taxon>Pseudomonadota</taxon>
        <taxon>Alphaproteobacteria</taxon>
        <taxon>Rhodobacterales</taxon>
        <taxon>Roseobacteraceae</taxon>
        <taxon>Roseovarius</taxon>
    </lineage>
</organism>
<sequence length="141" mass="15694">MTKLHYQAATIGLLIAFSQSVCAGEWIEGRVTHVRDVDTIEVNNLPVRLNGVDGPEPNQQGGRAAKQWMTKQVLRKPVRCELTGAKTYDRWVGTCYLDGEDLGAMAIAAGQARDCKRYSKGKYKKFETQQSLALPQASYCR</sequence>
<feature type="domain" description="TNase-like" evidence="2">
    <location>
        <begin position="25"/>
        <end position="113"/>
    </location>
</feature>
<dbReference type="Pfam" id="PF00565">
    <property type="entry name" value="SNase"/>
    <property type="match status" value="1"/>
</dbReference>
<evidence type="ECO:0000256" key="1">
    <source>
        <dbReference type="SAM" id="SignalP"/>
    </source>
</evidence>
<dbReference type="Gene3D" id="2.40.50.90">
    <property type="match status" value="1"/>
</dbReference>
<keyword evidence="4" id="KW-1185">Reference proteome</keyword>
<dbReference type="InterPro" id="IPR016071">
    <property type="entry name" value="Staphylococal_nuclease_OB-fold"/>
</dbReference>